<dbReference type="CDD" id="cd00110">
    <property type="entry name" value="LamG"/>
    <property type="match status" value="3"/>
</dbReference>
<protein>
    <submittedName>
        <fullName evidence="6">Pikachurin-like</fullName>
    </submittedName>
</protein>
<dbReference type="InterPro" id="IPR013320">
    <property type="entry name" value="ConA-like_dom_sf"/>
</dbReference>
<dbReference type="SUPFAM" id="SSF49899">
    <property type="entry name" value="Concanavalin A-like lectins/glucanases"/>
    <property type="match status" value="3"/>
</dbReference>
<feature type="domain" description="EGF-like" evidence="5">
    <location>
        <begin position="700"/>
        <end position="735"/>
    </location>
</feature>
<dbReference type="GO" id="GO:0005509">
    <property type="term" value="F:calcium ion binding"/>
    <property type="evidence" value="ECO:0007669"/>
    <property type="project" value="InterPro"/>
</dbReference>
<dbReference type="SUPFAM" id="SSF57196">
    <property type="entry name" value="EGF/Laminin"/>
    <property type="match status" value="1"/>
</dbReference>
<dbReference type="InterPro" id="IPR001881">
    <property type="entry name" value="EGF-like_Ca-bd_dom"/>
</dbReference>
<comment type="caution">
    <text evidence="6">The sequence shown here is derived from an EMBL/GenBank/DDBJ whole genome shotgun (WGS) entry which is preliminary data.</text>
</comment>
<dbReference type="Gene3D" id="2.10.25.10">
    <property type="entry name" value="Laminin"/>
    <property type="match status" value="3"/>
</dbReference>
<dbReference type="PROSITE" id="PS01186">
    <property type="entry name" value="EGF_2"/>
    <property type="match status" value="3"/>
</dbReference>
<dbReference type="EMBL" id="BMAT01000567">
    <property type="protein sequence ID" value="GFR68605.1"/>
    <property type="molecule type" value="Genomic_DNA"/>
</dbReference>
<dbReference type="PROSITE" id="PS50026">
    <property type="entry name" value="EGF_3"/>
    <property type="match status" value="3"/>
</dbReference>
<accession>A0AAV4F755</accession>
<feature type="disulfide bond" evidence="2">
    <location>
        <begin position="509"/>
        <end position="518"/>
    </location>
</feature>
<feature type="domain" description="Laminin G" evidence="4">
    <location>
        <begin position="302"/>
        <end position="481"/>
    </location>
</feature>
<dbReference type="InterPro" id="IPR001791">
    <property type="entry name" value="Laminin_G"/>
</dbReference>
<dbReference type="Gene3D" id="2.60.120.200">
    <property type="match status" value="3"/>
</dbReference>
<comment type="caution">
    <text evidence="2">Lacks conserved residue(s) required for the propagation of feature annotation.</text>
</comment>
<gene>
    <name evidence="6" type="ORF">ElyMa_000281900</name>
</gene>
<dbReference type="Proteomes" id="UP000762676">
    <property type="component" value="Unassembled WGS sequence"/>
</dbReference>
<dbReference type="SMART" id="SM00179">
    <property type="entry name" value="EGF_CA"/>
    <property type="match status" value="3"/>
</dbReference>
<evidence type="ECO:0000313" key="6">
    <source>
        <dbReference type="EMBL" id="GFR68605.1"/>
    </source>
</evidence>
<dbReference type="SMART" id="SM00282">
    <property type="entry name" value="LamG"/>
    <property type="match status" value="3"/>
</dbReference>
<dbReference type="PANTHER" id="PTHR15036">
    <property type="entry name" value="PIKACHURIN-LIKE PROTEIN"/>
    <property type="match status" value="1"/>
</dbReference>
<dbReference type="AlphaFoldDB" id="A0AAV4F755"/>
<name>A0AAV4F755_9GAST</name>
<dbReference type="SMART" id="SM00181">
    <property type="entry name" value="EGF"/>
    <property type="match status" value="4"/>
</dbReference>
<dbReference type="Pfam" id="PF00008">
    <property type="entry name" value="EGF"/>
    <property type="match status" value="2"/>
</dbReference>
<evidence type="ECO:0000256" key="2">
    <source>
        <dbReference type="PROSITE-ProRule" id="PRU00076"/>
    </source>
</evidence>
<feature type="disulfide bond" evidence="3">
    <location>
        <begin position="902"/>
        <end position="929"/>
    </location>
</feature>
<dbReference type="CDD" id="cd00054">
    <property type="entry name" value="EGF_CA"/>
    <property type="match status" value="2"/>
</dbReference>
<evidence type="ECO:0000256" key="1">
    <source>
        <dbReference type="ARBA" id="ARBA00023157"/>
    </source>
</evidence>
<dbReference type="PROSITE" id="PS00022">
    <property type="entry name" value="EGF_1"/>
    <property type="match status" value="2"/>
</dbReference>
<dbReference type="PANTHER" id="PTHR15036:SF85">
    <property type="entry name" value="SP2353, ISOFORM A"/>
    <property type="match status" value="1"/>
</dbReference>
<evidence type="ECO:0000259" key="5">
    <source>
        <dbReference type="PROSITE" id="PS50026"/>
    </source>
</evidence>
<proteinExistence type="predicted"/>
<organism evidence="6 7">
    <name type="scientific">Elysia marginata</name>
    <dbReference type="NCBI Taxonomy" id="1093978"/>
    <lineage>
        <taxon>Eukaryota</taxon>
        <taxon>Metazoa</taxon>
        <taxon>Spiralia</taxon>
        <taxon>Lophotrochozoa</taxon>
        <taxon>Mollusca</taxon>
        <taxon>Gastropoda</taxon>
        <taxon>Heterobranchia</taxon>
        <taxon>Euthyneura</taxon>
        <taxon>Panpulmonata</taxon>
        <taxon>Sacoglossa</taxon>
        <taxon>Placobranchoidea</taxon>
        <taxon>Plakobranchidae</taxon>
        <taxon>Elysia</taxon>
    </lineage>
</organism>
<dbReference type="PROSITE" id="PS50025">
    <property type="entry name" value="LAM_G_DOMAIN"/>
    <property type="match status" value="3"/>
</dbReference>
<dbReference type="InterPro" id="IPR050372">
    <property type="entry name" value="Neurexin-related_CASP"/>
</dbReference>
<evidence type="ECO:0000256" key="3">
    <source>
        <dbReference type="PROSITE-ProRule" id="PRU00122"/>
    </source>
</evidence>
<keyword evidence="1 2" id="KW-1015">Disulfide bond</keyword>
<feature type="domain" description="EGF-like" evidence="5">
    <location>
        <begin position="482"/>
        <end position="519"/>
    </location>
</feature>
<keyword evidence="2" id="KW-0245">EGF-like domain</keyword>
<reference evidence="6 7" key="1">
    <citation type="journal article" date="2021" name="Elife">
        <title>Chloroplast acquisition without the gene transfer in kleptoplastic sea slugs, Plakobranchus ocellatus.</title>
        <authorList>
            <person name="Maeda T."/>
            <person name="Takahashi S."/>
            <person name="Yoshida T."/>
            <person name="Shimamura S."/>
            <person name="Takaki Y."/>
            <person name="Nagai Y."/>
            <person name="Toyoda A."/>
            <person name="Suzuki Y."/>
            <person name="Arimoto A."/>
            <person name="Ishii H."/>
            <person name="Satoh N."/>
            <person name="Nishiyama T."/>
            <person name="Hasebe M."/>
            <person name="Maruyama T."/>
            <person name="Minagawa J."/>
            <person name="Obokata J."/>
            <person name="Shigenobu S."/>
        </authorList>
    </citation>
    <scope>NUCLEOTIDE SEQUENCE [LARGE SCALE GENOMIC DNA]</scope>
</reference>
<feature type="disulfide bond" evidence="2">
    <location>
        <begin position="287"/>
        <end position="296"/>
    </location>
</feature>
<evidence type="ECO:0000259" key="4">
    <source>
        <dbReference type="PROSITE" id="PS50025"/>
    </source>
</evidence>
<feature type="domain" description="Laminin G" evidence="4">
    <location>
        <begin position="524"/>
        <end position="699"/>
    </location>
</feature>
<dbReference type="Pfam" id="PF02210">
    <property type="entry name" value="Laminin_G_2"/>
    <property type="match status" value="2"/>
</dbReference>
<feature type="disulfide bond" evidence="2">
    <location>
        <begin position="725"/>
        <end position="734"/>
    </location>
</feature>
<dbReference type="InterPro" id="IPR000742">
    <property type="entry name" value="EGF"/>
</dbReference>
<keyword evidence="7" id="KW-1185">Reference proteome</keyword>
<dbReference type="GO" id="GO:0016020">
    <property type="term" value="C:membrane"/>
    <property type="evidence" value="ECO:0007669"/>
    <property type="project" value="UniProtKB-SubCell"/>
</dbReference>
<dbReference type="Pfam" id="PF00054">
    <property type="entry name" value="Laminin_G_1"/>
    <property type="match status" value="1"/>
</dbReference>
<feature type="domain" description="Laminin G" evidence="4">
    <location>
        <begin position="742"/>
        <end position="929"/>
    </location>
</feature>
<feature type="domain" description="EGF-like" evidence="5">
    <location>
        <begin position="261"/>
        <end position="297"/>
    </location>
</feature>
<sequence length="935" mass="103354">MFYGTYDYLSFGAALLYVSTKSENDFIIKLVGSSTLCSTELVELNASLFVVPFNGLKASFVKGYLSPCLIISFADICLRDTETCATAVKNPCQQICSDIKSGGFFCQCRTGYIINSDGMTCTEIWQPEKQTPIDSKGAAMNKEEPLYSVPATRNTDVYPSRETRYNSEGEVMISDDEVVHIKSIDLTRSSQPLQADNMRRGNDENDNIELKRGYNVAEGGTDPDNLKISINMLDVVKEGDMKADTVLDPPRPFTGNVEEDVVINCKDLACKGNASCAIINEKATCLCTLGRYGKMCQKEVEVRYPKFKGTGYLALPVLRDAHKAFSVSLEFKPQSPYGLLLFSGEFSNARTDFFSVALDDGFVILRFDCGTGVAQLRSLNRVQLAEWNMVVLTRVDNKATLRLNGDRQVEGVSQGNYTRITFRLNLYLGGYADMSAIKSRVGTKHQFVGCVQELRINGHPFDFRTSGPVGEAEFGINVGECSQGVCDQVQCQNGGQCTARSADRHVCLCPLGFHGSSCEKDSPVHIPHFSGHSYVELAGLQRSVLSYTEIELVFKPTSYDGTILYNGYSQDRRGDFISLAMDGGHLVFRFDLGTGPAELRSLDPVTLNKWHLVRASRTGLLGTMQVDDQPIVSGQSQGAYIQLTLLDPLYLGGHPNYDHTSKHAKASHSFTGCLQKVVINKKAVDMLGSSVAGVNIGPCSHPCAGKPCLNDGQCKPRLDTYTCHCPLGFSNSNCEDVIEPLPTKPMFSGESYLIYRDKEITKRISGKRMDLQMYIRPYLHDGLIFWSGEDQSFSTSSDLSSMQDFIALGFVKGGLQLRYNLGSGEALITYNDSRLFDGEWHFIRVQRYKQDAYMEIDRREVVEGSSQGEYTSLNTNKIVYLGGMPDVVDATGGRFASSFVGCVQSLKLSTDYDVKLLDQAYTGVNIEQCHKWKVS</sequence>
<evidence type="ECO:0000313" key="7">
    <source>
        <dbReference type="Proteomes" id="UP000762676"/>
    </source>
</evidence>